<accession>A0ACD1A9A7</accession>
<name>A0ACD1A9A7_9FIRM</name>
<protein>
    <submittedName>
        <fullName evidence="1">Uncharacterized protein</fullName>
    </submittedName>
</protein>
<reference evidence="1" key="1">
    <citation type="submission" date="2019-08" db="EMBL/GenBank/DDBJ databases">
        <title>Genome sequence of Clostridiales bacterium MT110.</title>
        <authorList>
            <person name="Cao J."/>
        </authorList>
    </citation>
    <scope>NUCLEOTIDE SEQUENCE</scope>
    <source>
        <strain evidence="1">MT110</strain>
    </source>
</reference>
<organism evidence="1 2">
    <name type="scientific">Anoxybacterium hadale</name>
    <dbReference type="NCBI Taxonomy" id="3408580"/>
    <lineage>
        <taxon>Bacteria</taxon>
        <taxon>Bacillati</taxon>
        <taxon>Bacillota</taxon>
        <taxon>Clostridia</taxon>
        <taxon>Peptostreptococcales</taxon>
        <taxon>Anaerovoracaceae</taxon>
        <taxon>Anoxybacterium</taxon>
    </lineage>
</organism>
<evidence type="ECO:0000313" key="2">
    <source>
        <dbReference type="Proteomes" id="UP000594014"/>
    </source>
</evidence>
<keyword evidence="2" id="KW-1185">Reference proteome</keyword>
<sequence length="352" mass="39832">MDAGRSEGYTTMYANRLVADISDGMIKLLYGTRNKIKAFGLIPIPKESVTESRIVNIDAIRSEIQDFLLDKNIKSKQISYVINGQGLVIRNIELPAISEKNTEESVRWELNRNLPEEGKDYYIDYQIAGSTGSGKSRILKTLAVAAPVERIEQYVELTDSLNLKLLSVDIFGNSVARVFGKNKNGKEDNGIGVIYIGAETTRMCIIEKGNLAVEREVPFGIENLVREIMKKKEIGEYEARVYLTEQFGFQEAGDENEVNERLKYLMDNVFSSFQKVIQFHNTGRTRKNLDEIFIIGLGAAIPELDRYLTRTLGMAATAVRDPIHIGRKISYPSDFNFMHYAGTYGMLLRREK</sequence>
<gene>
    <name evidence="1" type="ORF">FRZ06_06630</name>
</gene>
<proteinExistence type="predicted"/>
<evidence type="ECO:0000313" key="1">
    <source>
        <dbReference type="EMBL" id="QOX63038.1"/>
    </source>
</evidence>
<dbReference type="EMBL" id="CP042469">
    <property type="protein sequence ID" value="QOX63038.1"/>
    <property type="molecule type" value="Genomic_DNA"/>
</dbReference>
<dbReference type="Proteomes" id="UP000594014">
    <property type="component" value="Chromosome"/>
</dbReference>